<protein>
    <recommendedName>
        <fullName evidence="2">FHA domain-containing protein</fullName>
    </recommendedName>
</protein>
<feature type="domain" description="FHA" evidence="2">
    <location>
        <begin position="30"/>
        <end position="80"/>
    </location>
</feature>
<name>A0A066RTR0_9GAMM</name>
<feature type="region of interest" description="Disordered" evidence="1">
    <location>
        <begin position="212"/>
        <end position="266"/>
    </location>
</feature>
<dbReference type="OrthoDB" id="273564at2"/>
<keyword evidence="4" id="KW-1185">Reference proteome</keyword>
<dbReference type="EMBL" id="JMIB01000026">
    <property type="protein sequence ID" value="KDM91082.1"/>
    <property type="molecule type" value="Genomic_DNA"/>
</dbReference>
<gene>
    <name evidence="3" type="ORF">EA58_13065</name>
</gene>
<dbReference type="RefSeq" id="WP_036753241.1">
    <property type="nucleotide sequence ID" value="NZ_JAGSGC010000009.1"/>
</dbReference>
<evidence type="ECO:0000313" key="3">
    <source>
        <dbReference type="EMBL" id="KDM91082.1"/>
    </source>
</evidence>
<evidence type="ECO:0000313" key="4">
    <source>
        <dbReference type="Proteomes" id="UP000027192"/>
    </source>
</evidence>
<dbReference type="CDD" id="cd00060">
    <property type="entry name" value="FHA"/>
    <property type="match status" value="1"/>
</dbReference>
<proteinExistence type="predicted"/>
<feature type="compositionally biased region" description="Polar residues" evidence="1">
    <location>
        <begin position="235"/>
        <end position="255"/>
    </location>
</feature>
<accession>A0A066RTR0</accession>
<dbReference type="NCBIfam" id="TIGR03354">
    <property type="entry name" value="VI_FHA"/>
    <property type="match status" value="1"/>
</dbReference>
<dbReference type="AlphaFoldDB" id="A0A066RTR0"/>
<dbReference type="SMART" id="SM00240">
    <property type="entry name" value="FHA"/>
    <property type="match status" value="1"/>
</dbReference>
<dbReference type="Gene3D" id="2.60.200.20">
    <property type="match status" value="1"/>
</dbReference>
<dbReference type="SUPFAM" id="SSF49879">
    <property type="entry name" value="SMAD/FHA domain"/>
    <property type="match status" value="1"/>
</dbReference>
<evidence type="ECO:0000256" key="1">
    <source>
        <dbReference type="SAM" id="MobiDB-lite"/>
    </source>
</evidence>
<dbReference type="Proteomes" id="UP000027192">
    <property type="component" value="Unassembled WGS sequence"/>
</dbReference>
<organism evidence="3 4">
    <name type="scientific">Photobacterium galatheae</name>
    <dbReference type="NCBI Taxonomy" id="1654360"/>
    <lineage>
        <taxon>Bacteria</taxon>
        <taxon>Pseudomonadati</taxon>
        <taxon>Pseudomonadota</taxon>
        <taxon>Gammaproteobacteria</taxon>
        <taxon>Vibrionales</taxon>
        <taxon>Vibrionaceae</taxon>
        <taxon>Photobacterium</taxon>
    </lineage>
</organism>
<dbReference type="STRING" id="1654360.EA58_13065"/>
<evidence type="ECO:0000259" key="2">
    <source>
        <dbReference type="PROSITE" id="PS50006"/>
    </source>
</evidence>
<dbReference type="InterPro" id="IPR017735">
    <property type="entry name" value="T6SS_FHA"/>
</dbReference>
<dbReference type="Pfam" id="PF20232">
    <property type="entry name" value="T6SS_FHA_C"/>
    <property type="match status" value="1"/>
</dbReference>
<dbReference type="InterPro" id="IPR008984">
    <property type="entry name" value="SMAD_FHA_dom_sf"/>
</dbReference>
<reference evidence="3 4" key="1">
    <citation type="submission" date="2014-04" db="EMBL/GenBank/DDBJ databases">
        <title>Draft genome sequence of Photobacterium halotolerans S2753: a solonamide, ngercheumicin and holomycin producer.</title>
        <authorList>
            <person name="Machado H.R."/>
            <person name="Gram L."/>
        </authorList>
    </citation>
    <scope>NUCLEOTIDE SEQUENCE [LARGE SCALE GENOMIC DNA]</scope>
    <source>
        <strain evidence="3 4">S2753</strain>
    </source>
</reference>
<dbReference type="PROSITE" id="PS50006">
    <property type="entry name" value="FHA_DOMAIN"/>
    <property type="match status" value="1"/>
</dbReference>
<sequence length="458" mass="50766">MTHKTLILTVNSAPDEYAGVKKMEFDSLGGSIGRSPQSFFHLEDHNKYLSGTHALITSYNGEFYLNDISTNGTFINDKRALKNQPSALQEGDTVSLGRYELTVGFENAVQHINLAEDIMPEMKSSDPVESLNVVLPPKAEELAEGGTVEELFFPPDEKADTTEPLYHLQEEEDEAEALIEDETPKPEVDYTPPHRQMLDDSESIHSEMDVPNLIPEDWNFGDEHTAPVPKPAPSPSHQQAALHSGVRSDNQSDTPPVNVPKPESVAPVAESSAVSLLGHAEVSPFSGSQAESAFLEGLGVSAEQRQLCDENWHRQMGLCLRWCLDAMTSELRESLALAGEADESQAHLLDSMLTLYQQSILEPVELVEHIHEELDTHRARLNEARKALFMQQLASFSPAAFEAGAQKNGVGWLKKQRLWTSYQDHFAQQQSNIQSEAQESIDANLATKYREILQGQNA</sequence>
<comment type="caution">
    <text evidence="3">The sequence shown here is derived from an EMBL/GenBank/DDBJ whole genome shotgun (WGS) entry which is preliminary data.</text>
</comment>
<dbReference type="InterPro" id="IPR046883">
    <property type="entry name" value="T6SS_FHA_C"/>
</dbReference>
<dbReference type="InterPro" id="IPR000253">
    <property type="entry name" value="FHA_dom"/>
</dbReference>
<dbReference type="Pfam" id="PF00498">
    <property type="entry name" value="FHA"/>
    <property type="match status" value="1"/>
</dbReference>